<evidence type="ECO:0000256" key="1">
    <source>
        <dbReference type="SAM" id="MobiDB-lite"/>
    </source>
</evidence>
<protein>
    <submittedName>
        <fullName evidence="2">Uncharacterized protein</fullName>
    </submittedName>
</protein>
<dbReference type="Proteomes" id="UP000636709">
    <property type="component" value="Unassembled WGS sequence"/>
</dbReference>
<accession>A0A835FE74</accession>
<gene>
    <name evidence="2" type="ORF">HU200_012734</name>
</gene>
<sequence length="347" mass="37496">MANQQSCPPSGWRSRRQRPATLHDVPFAIDLTHASRLALVDELLKPTWSPNHSVAAWFAHWGVGIPRPYNGEQKSGRPAYHHHHTECILHLLYSTRPAKGSLSLQLGPADYARASVLCLHASRHQTSNRRSIYRRCPVVHRAFPVAEAATPTSAARKARGSRATPAERSSRAEPNSPSASRSLSPPAALPNPSSSAATLRSDRPRGAAAFPELAAPASRAAGRRRARPSHPPLRRAVPVGRGTRFRSARGRGVLVGEQASARRGWDYAAAGGVDAVAAMSDASSDLGGIRAGPVERDIEQVRAPHPVPGTRLRGGSSSPSFVFFPSSTWSKDLHTAEFPFEFTFQQQ</sequence>
<feature type="region of interest" description="Disordered" evidence="1">
    <location>
        <begin position="148"/>
        <end position="237"/>
    </location>
</feature>
<feature type="compositionally biased region" description="Low complexity" evidence="1">
    <location>
        <begin position="174"/>
        <end position="197"/>
    </location>
</feature>
<comment type="caution">
    <text evidence="2">The sequence shown here is derived from an EMBL/GenBank/DDBJ whole genome shotgun (WGS) entry which is preliminary data.</text>
</comment>
<reference evidence="2" key="1">
    <citation type="submission" date="2020-07" db="EMBL/GenBank/DDBJ databases">
        <title>Genome sequence and genetic diversity analysis of an under-domesticated orphan crop, white fonio (Digitaria exilis).</title>
        <authorList>
            <person name="Bennetzen J.L."/>
            <person name="Chen S."/>
            <person name="Ma X."/>
            <person name="Wang X."/>
            <person name="Yssel A.E.J."/>
            <person name="Chaluvadi S.R."/>
            <person name="Johnson M."/>
            <person name="Gangashetty P."/>
            <person name="Hamidou F."/>
            <person name="Sanogo M.D."/>
            <person name="Zwaenepoel A."/>
            <person name="Wallace J."/>
            <person name="Van De Peer Y."/>
            <person name="Van Deynze A."/>
        </authorList>
    </citation>
    <scope>NUCLEOTIDE SEQUENCE</scope>
    <source>
        <tissue evidence="2">Leaves</tissue>
    </source>
</reference>
<dbReference type="EMBL" id="JACEFO010001045">
    <property type="protein sequence ID" value="KAF8749173.1"/>
    <property type="molecule type" value="Genomic_DNA"/>
</dbReference>
<feature type="compositionally biased region" description="Low complexity" evidence="1">
    <location>
        <begin position="206"/>
        <end position="220"/>
    </location>
</feature>
<name>A0A835FE74_9POAL</name>
<dbReference type="AlphaFoldDB" id="A0A835FE74"/>
<keyword evidence="3" id="KW-1185">Reference proteome</keyword>
<evidence type="ECO:0000313" key="3">
    <source>
        <dbReference type="Proteomes" id="UP000636709"/>
    </source>
</evidence>
<proteinExistence type="predicted"/>
<organism evidence="2 3">
    <name type="scientific">Digitaria exilis</name>
    <dbReference type="NCBI Taxonomy" id="1010633"/>
    <lineage>
        <taxon>Eukaryota</taxon>
        <taxon>Viridiplantae</taxon>
        <taxon>Streptophyta</taxon>
        <taxon>Embryophyta</taxon>
        <taxon>Tracheophyta</taxon>
        <taxon>Spermatophyta</taxon>
        <taxon>Magnoliopsida</taxon>
        <taxon>Liliopsida</taxon>
        <taxon>Poales</taxon>
        <taxon>Poaceae</taxon>
        <taxon>PACMAD clade</taxon>
        <taxon>Panicoideae</taxon>
        <taxon>Panicodae</taxon>
        <taxon>Paniceae</taxon>
        <taxon>Anthephorinae</taxon>
        <taxon>Digitaria</taxon>
    </lineage>
</organism>
<evidence type="ECO:0000313" key="2">
    <source>
        <dbReference type="EMBL" id="KAF8749173.1"/>
    </source>
</evidence>